<feature type="domain" description="HTH tetR-type" evidence="5">
    <location>
        <begin position="8"/>
        <end position="68"/>
    </location>
</feature>
<feature type="DNA-binding region" description="H-T-H motif" evidence="4">
    <location>
        <begin position="31"/>
        <end position="50"/>
    </location>
</feature>
<dbReference type="AlphaFoldDB" id="A0A2T7T0B9"/>
<dbReference type="GeneID" id="95543479"/>
<reference evidence="6 7" key="1">
    <citation type="submission" date="2013-12" db="EMBL/GenBank/DDBJ databases">
        <title>Annotated genome of Streptomyces scopuliridis.</title>
        <authorList>
            <person name="Olson J.B."/>
        </authorList>
    </citation>
    <scope>NUCLEOTIDE SEQUENCE [LARGE SCALE GENOMIC DNA]</scope>
    <source>
        <strain evidence="6 7">RB72</strain>
    </source>
</reference>
<evidence type="ECO:0000259" key="5">
    <source>
        <dbReference type="PROSITE" id="PS50977"/>
    </source>
</evidence>
<organism evidence="6 7">
    <name type="scientific">Streptomyces scopuliridis RB72</name>
    <dbReference type="NCBI Taxonomy" id="1440053"/>
    <lineage>
        <taxon>Bacteria</taxon>
        <taxon>Bacillati</taxon>
        <taxon>Actinomycetota</taxon>
        <taxon>Actinomycetes</taxon>
        <taxon>Kitasatosporales</taxon>
        <taxon>Streptomycetaceae</taxon>
        <taxon>Streptomyces</taxon>
    </lineage>
</organism>
<dbReference type="InterPro" id="IPR001647">
    <property type="entry name" value="HTH_TetR"/>
</dbReference>
<dbReference type="PANTHER" id="PTHR30055:SF234">
    <property type="entry name" value="HTH-TYPE TRANSCRIPTIONAL REGULATOR BETI"/>
    <property type="match status" value="1"/>
</dbReference>
<dbReference type="InterPro" id="IPR036271">
    <property type="entry name" value="Tet_transcr_reg_TetR-rel_C_sf"/>
</dbReference>
<protein>
    <submittedName>
        <fullName evidence="6">TetR family transcriptional regulator</fullName>
    </submittedName>
</protein>
<dbReference type="GO" id="GO:0000976">
    <property type="term" value="F:transcription cis-regulatory region binding"/>
    <property type="evidence" value="ECO:0007669"/>
    <property type="project" value="TreeGrafter"/>
</dbReference>
<dbReference type="OrthoDB" id="3190535at2"/>
<evidence type="ECO:0000256" key="1">
    <source>
        <dbReference type="ARBA" id="ARBA00023015"/>
    </source>
</evidence>
<dbReference type="Proteomes" id="UP000245992">
    <property type="component" value="Unassembled WGS sequence"/>
</dbReference>
<dbReference type="PROSITE" id="PS50977">
    <property type="entry name" value="HTH_TETR_2"/>
    <property type="match status" value="1"/>
</dbReference>
<dbReference type="RefSeq" id="WP_030350921.1">
    <property type="nucleotide sequence ID" value="NZ_AZSP01000254.1"/>
</dbReference>
<accession>A0A2T7T0B9</accession>
<evidence type="ECO:0000256" key="4">
    <source>
        <dbReference type="PROSITE-ProRule" id="PRU00335"/>
    </source>
</evidence>
<dbReference type="InterPro" id="IPR041490">
    <property type="entry name" value="KstR2_TetR_C"/>
</dbReference>
<dbReference type="PANTHER" id="PTHR30055">
    <property type="entry name" value="HTH-TYPE TRANSCRIPTIONAL REGULATOR RUTR"/>
    <property type="match status" value="1"/>
</dbReference>
<dbReference type="EMBL" id="AZSP01000254">
    <property type="protein sequence ID" value="PVE08590.1"/>
    <property type="molecule type" value="Genomic_DNA"/>
</dbReference>
<dbReference type="Gene3D" id="1.10.10.60">
    <property type="entry name" value="Homeodomain-like"/>
    <property type="match status" value="1"/>
</dbReference>
<evidence type="ECO:0000313" key="6">
    <source>
        <dbReference type="EMBL" id="PVE08590.1"/>
    </source>
</evidence>
<keyword evidence="2 4" id="KW-0238">DNA-binding</keyword>
<dbReference type="PRINTS" id="PR00455">
    <property type="entry name" value="HTHTETR"/>
</dbReference>
<name>A0A2T7T0B9_9ACTN</name>
<dbReference type="Gene3D" id="1.10.357.10">
    <property type="entry name" value="Tetracycline Repressor, domain 2"/>
    <property type="match status" value="1"/>
</dbReference>
<dbReference type="GO" id="GO:0003700">
    <property type="term" value="F:DNA-binding transcription factor activity"/>
    <property type="evidence" value="ECO:0007669"/>
    <property type="project" value="TreeGrafter"/>
</dbReference>
<dbReference type="SUPFAM" id="SSF46689">
    <property type="entry name" value="Homeodomain-like"/>
    <property type="match status" value="1"/>
</dbReference>
<sequence length="201" mass="22605">MTTAKRDTYTPETLLTVAVRVFNERGYDGTSMEHLSKAAGISKSSIYHHVVGKEELLRRAVSRALDGLFGILEEEGATRGRAIGRVEYVTRRTVEVLIAELPYVTLLLRVRGNTQTERWAMERRREFDQRVADLLKAAAADGDLRADMDIRLATRLLFGMVNSLVEWYRPHAPGGYDRDQVAEAVVRLAFDGLRTDAQQGP</sequence>
<evidence type="ECO:0000256" key="2">
    <source>
        <dbReference type="ARBA" id="ARBA00023125"/>
    </source>
</evidence>
<evidence type="ECO:0000256" key="3">
    <source>
        <dbReference type="ARBA" id="ARBA00023163"/>
    </source>
</evidence>
<dbReference type="InterPro" id="IPR009057">
    <property type="entry name" value="Homeodomain-like_sf"/>
</dbReference>
<keyword evidence="3" id="KW-0804">Transcription</keyword>
<evidence type="ECO:0000313" key="7">
    <source>
        <dbReference type="Proteomes" id="UP000245992"/>
    </source>
</evidence>
<comment type="caution">
    <text evidence="6">The sequence shown here is derived from an EMBL/GenBank/DDBJ whole genome shotgun (WGS) entry which is preliminary data.</text>
</comment>
<dbReference type="Pfam" id="PF17932">
    <property type="entry name" value="TetR_C_24"/>
    <property type="match status" value="1"/>
</dbReference>
<dbReference type="InterPro" id="IPR050109">
    <property type="entry name" value="HTH-type_TetR-like_transc_reg"/>
</dbReference>
<gene>
    <name evidence="6" type="ORF">Y717_16220</name>
</gene>
<dbReference type="STRING" id="1440053.GCA_000718095_01765"/>
<dbReference type="SUPFAM" id="SSF48498">
    <property type="entry name" value="Tetracyclin repressor-like, C-terminal domain"/>
    <property type="match status" value="1"/>
</dbReference>
<dbReference type="Pfam" id="PF00440">
    <property type="entry name" value="TetR_N"/>
    <property type="match status" value="1"/>
</dbReference>
<keyword evidence="1" id="KW-0805">Transcription regulation</keyword>
<proteinExistence type="predicted"/>
<keyword evidence="7" id="KW-1185">Reference proteome</keyword>